<dbReference type="InterPro" id="IPR036188">
    <property type="entry name" value="FAD/NAD-bd_sf"/>
</dbReference>
<dbReference type="GO" id="GO:0050660">
    <property type="term" value="F:flavin adenine dinucleotide binding"/>
    <property type="evidence" value="ECO:0007669"/>
    <property type="project" value="InterPro"/>
</dbReference>
<feature type="signal peptide" evidence="3">
    <location>
        <begin position="1"/>
        <end position="23"/>
    </location>
</feature>
<feature type="binding site" evidence="2">
    <location>
        <begin position="55"/>
        <end position="56"/>
    </location>
    <ligand>
        <name>FAD</name>
        <dbReference type="ChEBI" id="CHEBI:57692"/>
    </ligand>
</feature>
<organism evidence="5 6">
    <name type="scientific">Verticillium longisporum</name>
    <name type="common">Verticillium dahliae var. longisporum</name>
    <dbReference type="NCBI Taxonomy" id="100787"/>
    <lineage>
        <taxon>Eukaryota</taxon>
        <taxon>Fungi</taxon>
        <taxon>Dikarya</taxon>
        <taxon>Ascomycota</taxon>
        <taxon>Pezizomycotina</taxon>
        <taxon>Sordariomycetes</taxon>
        <taxon>Hypocreomycetidae</taxon>
        <taxon>Glomerellales</taxon>
        <taxon>Plectosphaerellaceae</taxon>
        <taxon>Verticillium</taxon>
    </lineage>
</organism>
<dbReference type="Gene3D" id="3.50.50.60">
    <property type="entry name" value="FAD/NAD(P)-binding domain"/>
    <property type="match status" value="1"/>
</dbReference>
<evidence type="ECO:0000313" key="6">
    <source>
        <dbReference type="Proteomes" id="UP000045706"/>
    </source>
</evidence>
<dbReference type="EMBL" id="CVQI01000114">
    <property type="protein sequence ID" value="CRJ90714.1"/>
    <property type="molecule type" value="Genomic_DNA"/>
</dbReference>
<dbReference type="Gene3D" id="3.30.560.10">
    <property type="entry name" value="Glucose Oxidase, domain 3"/>
    <property type="match status" value="1"/>
</dbReference>
<dbReference type="Proteomes" id="UP000045706">
    <property type="component" value="Unassembled WGS sequence"/>
</dbReference>
<proteinExistence type="inferred from homology"/>
<gene>
    <name evidence="5" type="ORF">BN1723_008468</name>
</gene>
<feature type="domain" description="Glucose-methanol-choline oxidoreductase N-terminal" evidence="4">
    <location>
        <begin position="317"/>
        <end position="331"/>
    </location>
</feature>
<keyword evidence="3" id="KW-0732">Signal</keyword>
<feature type="chain" id="PRO_5002565732" description="Glucose-methanol-choline oxidoreductase N-terminal domain-containing protein" evidence="3">
    <location>
        <begin position="24"/>
        <end position="635"/>
    </location>
</feature>
<evidence type="ECO:0000256" key="2">
    <source>
        <dbReference type="PIRSR" id="PIRSR000137-2"/>
    </source>
</evidence>
<dbReference type="InterPro" id="IPR007867">
    <property type="entry name" value="GMC_OxRtase_C"/>
</dbReference>
<dbReference type="PANTHER" id="PTHR11552">
    <property type="entry name" value="GLUCOSE-METHANOL-CHOLINE GMC OXIDOREDUCTASE"/>
    <property type="match status" value="1"/>
</dbReference>
<feature type="binding site" evidence="2">
    <location>
        <position position="277"/>
    </location>
    <ligand>
        <name>FAD</name>
        <dbReference type="ChEBI" id="CHEBI:57692"/>
    </ligand>
</feature>
<dbReference type="PROSITE" id="PS00624">
    <property type="entry name" value="GMC_OXRED_2"/>
    <property type="match status" value="1"/>
</dbReference>
<dbReference type="Pfam" id="PF00732">
    <property type="entry name" value="GMC_oxred_N"/>
    <property type="match status" value="1"/>
</dbReference>
<evidence type="ECO:0000313" key="5">
    <source>
        <dbReference type="EMBL" id="CRJ90714.1"/>
    </source>
</evidence>
<dbReference type="PIRSF" id="PIRSF000137">
    <property type="entry name" value="Alcohol_oxidase"/>
    <property type="match status" value="1"/>
</dbReference>
<sequence length="635" mass="68306">MTKPMSLPLVIATMACGAIGALAMNIPLSVEYSKILHQARDVQDEYDYIIVGGGTSGLTVADRLTESGEHTVLVIELGVIANGSSVNNVSGGAQAFINASLTFNFPSEPQVNLGGRTVGVVGGVLLGGSSGVNGFQVHRPQKADINRWGSYFGKCSDWNWENLLPYFKKAWQLHPPSEETVDEFGIKYDESYWGTDGGIHAMFPSFNWPFLKNQMDAYEEIEGVEFPVDSGAGEPGAFWYPHSANPEQVTRSFALSEHWTGKATVRDNYETVLGQRVLRVLFEDKVAVGVEYVAAGAINTSGARVVSARKEVIVAAGTIHTPQILEASGIGGRVLLEEAEIDVVADLPGVGANFQDRPLGGGASFTFTNWDFHPDSSDLQKNETFRAEAEAEFAESRTGPLTIASGNAASFLPFSVIAPSTFEAIASAYEAQDPAAYLPVNSDPTLVAGYAAQKTRFAAALRAKDAAFYNLFLRGTNTEGSSIVFLHPLSRGTVHINTADPFFAQPRVDYRALSNPTDLDIQVEFVKFSRRYFLETSLAEFGPVEVSPGADVTSDEALREALRGLISPTCFHPVGTAAMLPRELGGVVDEKLLVYGVEKLSVIDASVQPDLPGAYTQQPVYAIAEKAADLIKARA</sequence>
<reference evidence="6" key="1">
    <citation type="submission" date="2015-05" db="EMBL/GenBank/DDBJ databases">
        <authorList>
            <person name="Fogelqvist Johan"/>
        </authorList>
    </citation>
    <scope>NUCLEOTIDE SEQUENCE [LARGE SCALE GENOMIC DNA]</scope>
</reference>
<dbReference type="PROSITE" id="PS51257">
    <property type="entry name" value="PROKAR_LIPOPROTEIN"/>
    <property type="match status" value="1"/>
</dbReference>
<evidence type="ECO:0000259" key="4">
    <source>
        <dbReference type="PROSITE" id="PS00624"/>
    </source>
</evidence>
<dbReference type="PANTHER" id="PTHR11552:SF115">
    <property type="entry name" value="DEHYDROGENASE XPTC-RELATED"/>
    <property type="match status" value="1"/>
</dbReference>
<dbReference type="InterPro" id="IPR000172">
    <property type="entry name" value="GMC_OxRdtase_N"/>
</dbReference>
<dbReference type="GO" id="GO:0044550">
    <property type="term" value="P:secondary metabolite biosynthetic process"/>
    <property type="evidence" value="ECO:0007669"/>
    <property type="project" value="TreeGrafter"/>
</dbReference>
<dbReference type="Pfam" id="PF05199">
    <property type="entry name" value="GMC_oxred_C"/>
    <property type="match status" value="1"/>
</dbReference>
<dbReference type="SUPFAM" id="SSF54373">
    <property type="entry name" value="FAD-linked reductases, C-terminal domain"/>
    <property type="match status" value="1"/>
</dbReference>
<keyword evidence="2" id="KW-0274">FAD</keyword>
<dbReference type="SUPFAM" id="SSF51905">
    <property type="entry name" value="FAD/NAD(P)-binding domain"/>
    <property type="match status" value="1"/>
</dbReference>
<dbReference type="AlphaFoldDB" id="A0A0G4KFZ2"/>
<name>A0A0G4KFZ2_VERLO</name>
<comment type="similarity">
    <text evidence="1">Belongs to the GMC oxidoreductase family.</text>
</comment>
<accession>A0A0G4KFZ2</accession>
<evidence type="ECO:0000256" key="1">
    <source>
        <dbReference type="ARBA" id="ARBA00010790"/>
    </source>
</evidence>
<dbReference type="GO" id="GO:0016614">
    <property type="term" value="F:oxidoreductase activity, acting on CH-OH group of donors"/>
    <property type="evidence" value="ECO:0007669"/>
    <property type="project" value="InterPro"/>
</dbReference>
<protein>
    <recommendedName>
        <fullName evidence="4">Glucose-methanol-choline oxidoreductase N-terminal domain-containing protein</fullName>
    </recommendedName>
</protein>
<dbReference type="InterPro" id="IPR012132">
    <property type="entry name" value="GMC_OxRdtase"/>
</dbReference>
<comment type="cofactor">
    <cofactor evidence="2">
        <name>FAD</name>
        <dbReference type="ChEBI" id="CHEBI:57692"/>
    </cofactor>
</comment>
<keyword evidence="2" id="KW-0285">Flavoprotein</keyword>
<evidence type="ECO:0000256" key="3">
    <source>
        <dbReference type="SAM" id="SignalP"/>
    </source>
</evidence>